<keyword evidence="1" id="KW-1133">Transmembrane helix</keyword>
<dbReference type="InterPro" id="IPR036249">
    <property type="entry name" value="Thioredoxin-like_sf"/>
</dbReference>
<comment type="caution">
    <text evidence="3">The sequence shown here is derived from an EMBL/GenBank/DDBJ whole genome shotgun (WGS) entry which is preliminary data.</text>
</comment>
<keyword evidence="1" id="KW-0812">Transmembrane</keyword>
<dbReference type="RefSeq" id="WP_157646534.1">
    <property type="nucleotide sequence ID" value="NZ_JACHDD010000006.1"/>
</dbReference>
<dbReference type="AlphaFoldDB" id="A0A7W8QA68"/>
<evidence type="ECO:0000313" key="4">
    <source>
        <dbReference type="Proteomes" id="UP000592780"/>
    </source>
</evidence>
<evidence type="ECO:0000313" key="3">
    <source>
        <dbReference type="EMBL" id="MBB5425955.1"/>
    </source>
</evidence>
<evidence type="ECO:0000256" key="1">
    <source>
        <dbReference type="SAM" id="Phobius"/>
    </source>
</evidence>
<keyword evidence="4" id="KW-1185">Reference proteome</keyword>
<organism evidence="3 4">
    <name type="scientific">Paraburkholderia atlantica</name>
    <dbReference type="NCBI Taxonomy" id="2654982"/>
    <lineage>
        <taxon>Bacteria</taxon>
        <taxon>Pseudomonadati</taxon>
        <taxon>Pseudomonadota</taxon>
        <taxon>Betaproteobacteria</taxon>
        <taxon>Burkholderiales</taxon>
        <taxon>Burkholderiaceae</taxon>
        <taxon>Paraburkholderia</taxon>
    </lineage>
</organism>
<dbReference type="SUPFAM" id="SSF52833">
    <property type="entry name" value="Thioredoxin-like"/>
    <property type="match status" value="1"/>
</dbReference>
<dbReference type="Pfam" id="PF20029">
    <property type="entry name" value="DUF6436"/>
    <property type="match status" value="1"/>
</dbReference>
<sequence>MFLSREENCSREPVPPLRRLPIVLFLFAAVCILIGTGVALWRYFGVSGLTNYSNKAVLFLDSDLQLPPELAGNTGRIRVVHFWNPDCNTCNKETDAHLNYLITMFRGAKMDFYSVRKPGTQGELPAFLQGKLKPLSGIEGMDRIPASPAIAIWAADGKLAYAGPYNEGLVCSSANSFVEPILNRLLAGEHIEPFATVAVGCYCPWSSNVSLNH</sequence>
<reference evidence="3 4" key="1">
    <citation type="submission" date="2020-08" db="EMBL/GenBank/DDBJ databases">
        <title>Genomic Encyclopedia of Type Strains, Phase IV (KMG-V): Genome sequencing to study the core and pangenomes of soil and plant-associated prokaryotes.</title>
        <authorList>
            <person name="Whitman W."/>
        </authorList>
    </citation>
    <scope>NUCLEOTIDE SEQUENCE [LARGE SCALE GENOMIC DNA]</scope>
    <source>
        <strain evidence="3 4">JPY158</strain>
    </source>
</reference>
<gene>
    <name evidence="3" type="ORF">HDG40_004128</name>
</gene>
<proteinExistence type="predicted"/>
<name>A0A7W8QA68_PARAM</name>
<dbReference type="InterPro" id="IPR045494">
    <property type="entry name" value="DUF6436"/>
</dbReference>
<evidence type="ECO:0000259" key="2">
    <source>
        <dbReference type="Pfam" id="PF20029"/>
    </source>
</evidence>
<dbReference type="OrthoDB" id="8897581at2"/>
<keyword evidence="1" id="KW-0472">Membrane</keyword>
<dbReference type="Gene3D" id="3.40.30.10">
    <property type="entry name" value="Glutaredoxin"/>
    <property type="match status" value="1"/>
</dbReference>
<protein>
    <recommendedName>
        <fullName evidence="2">DUF6436 domain-containing protein</fullName>
    </recommendedName>
</protein>
<feature type="transmembrane region" description="Helical" evidence="1">
    <location>
        <begin position="20"/>
        <end position="44"/>
    </location>
</feature>
<dbReference type="EMBL" id="JACHDD010000006">
    <property type="protein sequence ID" value="MBB5425955.1"/>
    <property type="molecule type" value="Genomic_DNA"/>
</dbReference>
<accession>A0A7W8QA68</accession>
<feature type="domain" description="DUF6436" evidence="2">
    <location>
        <begin position="59"/>
        <end position="205"/>
    </location>
</feature>
<dbReference type="Proteomes" id="UP000592780">
    <property type="component" value="Unassembled WGS sequence"/>
</dbReference>